<dbReference type="AlphaFoldDB" id="A0A923DY50"/>
<name>A0A923DY50_9SPHI</name>
<comment type="caution">
    <text evidence="2">The sequence shown here is derived from an EMBL/GenBank/DDBJ whole genome shotgun (WGS) entry which is preliminary data.</text>
</comment>
<evidence type="ECO:0008006" key="4">
    <source>
        <dbReference type="Google" id="ProtNLM"/>
    </source>
</evidence>
<organism evidence="2 3">
    <name type="scientific">Pedobacter planticolens</name>
    <dbReference type="NCBI Taxonomy" id="2679964"/>
    <lineage>
        <taxon>Bacteria</taxon>
        <taxon>Pseudomonadati</taxon>
        <taxon>Bacteroidota</taxon>
        <taxon>Sphingobacteriia</taxon>
        <taxon>Sphingobacteriales</taxon>
        <taxon>Sphingobacteriaceae</taxon>
        <taxon>Pedobacter</taxon>
    </lineage>
</organism>
<gene>
    <name evidence="2" type="ORF">GM921_11980</name>
</gene>
<sequence length="400" mass="44636">MRKNLFFVLILMVFFDYANAQTVRPGVLVIGNGNAAVAAGLQSAISGVKTTILVQAGGFDISPIEADLSSGIQATFSKKYNAFLNKNGGKQSAEFDKQVANNVLTAWADSIKNLTIIKNVQWVKAERSGNNWSFKLSDGSTIKPKVFINPGDVKLNEALKIEVKSTRNWMELAYNTTVYRTSVAAGKSVNGTNATIFSLYDFFIPQQENLVWINDSHSMILGQAAGATAAYSAFYDTKTSLSNLKKIQGELINYKLNLMPFADIKTIDTNWKAIQMVGVTGILKADVNETTASFSPDKLVTTEEIKQPIKDFYYKAQIWFDDYKNPQITIGSALEMICYVGNKSLENTKKEIAKKWKTTYQFKTELDLNRQINRRELAVLLQDYMPPFNVNIDQNGKVVR</sequence>
<evidence type="ECO:0000256" key="1">
    <source>
        <dbReference type="SAM" id="SignalP"/>
    </source>
</evidence>
<dbReference type="RefSeq" id="WP_182922877.1">
    <property type="nucleotide sequence ID" value="NZ_WNXD01000002.1"/>
</dbReference>
<evidence type="ECO:0000313" key="3">
    <source>
        <dbReference type="Proteomes" id="UP000601055"/>
    </source>
</evidence>
<accession>A0A923DY50</accession>
<feature type="signal peptide" evidence="1">
    <location>
        <begin position="1"/>
        <end position="20"/>
    </location>
</feature>
<reference evidence="2" key="1">
    <citation type="submission" date="2019-11" db="EMBL/GenBank/DDBJ databases">
        <title>Description of Pedobacter sp. LMG 31464T.</title>
        <authorList>
            <person name="Carlier A."/>
            <person name="Qi S."/>
            <person name="Vandamme P."/>
        </authorList>
    </citation>
    <scope>NUCLEOTIDE SEQUENCE</scope>
    <source>
        <strain evidence="2">LMG 31464</strain>
    </source>
</reference>
<keyword evidence="1" id="KW-0732">Signal</keyword>
<dbReference type="Proteomes" id="UP000601055">
    <property type="component" value="Unassembled WGS sequence"/>
</dbReference>
<feature type="chain" id="PRO_5037433505" description="FAD dependent oxidoreductase" evidence="1">
    <location>
        <begin position="21"/>
        <end position="400"/>
    </location>
</feature>
<dbReference type="SUPFAM" id="SSF51905">
    <property type="entry name" value="FAD/NAD(P)-binding domain"/>
    <property type="match status" value="1"/>
</dbReference>
<dbReference type="InterPro" id="IPR036188">
    <property type="entry name" value="FAD/NAD-bd_sf"/>
</dbReference>
<protein>
    <recommendedName>
        <fullName evidence="4">FAD dependent oxidoreductase</fullName>
    </recommendedName>
</protein>
<dbReference type="EMBL" id="WNXD01000002">
    <property type="protein sequence ID" value="MBB2146209.1"/>
    <property type="molecule type" value="Genomic_DNA"/>
</dbReference>
<evidence type="ECO:0000313" key="2">
    <source>
        <dbReference type="EMBL" id="MBB2146209.1"/>
    </source>
</evidence>
<keyword evidence="3" id="KW-1185">Reference proteome</keyword>
<proteinExistence type="predicted"/>